<gene>
    <name evidence="1" type="ORF">ACFO6Q_04025</name>
</gene>
<dbReference type="EMBL" id="JBHSHD010000003">
    <property type="protein sequence ID" value="MFC4819475.1"/>
    <property type="molecule type" value="Genomic_DNA"/>
</dbReference>
<proteinExistence type="predicted"/>
<comment type="caution">
    <text evidence="1">The sequence shown here is derived from an EMBL/GenBank/DDBJ whole genome shotgun (WGS) entry which is preliminary data.</text>
</comment>
<evidence type="ECO:0000313" key="2">
    <source>
        <dbReference type="Proteomes" id="UP001595886"/>
    </source>
</evidence>
<name>A0ABV9QQ87_9GAMM</name>
<evidence type="ECO:0000313" key="1">
    <source>
        <dbReference type="EMBL" id="MFC4819475.1"/>
    </source>
</evidence>
<accession>A0ABV9QQ87</accession>
<reference evidence="2" key="1">
    <citation type="journal article" date="2019" name="Int. J. Syst. Evol. Microbiol.">
        <title>The Global Catalogue of Microorganisms (GCM) 10K type strain sequencing project: providing services to taxonomists for standard genome sequencing and annotation.</title>
        <authorList>
            <consortium name="The Broad Institute Genomics Platform"/>
            <consortium name="The Broad Institute Genome Sequencing Center for Infectious Disease"/>
            <person name="Wu L."/>
            <person name="Ma J."/>
        </authorList>
    </citation>
    <scope>NUCLEOTIDE SEQUENCE [LARGE SCALE GENOMIC DNA]</scope>
    <source>
        <strain evidence="2">CCUG 30340</strain>
    </source>
</reference>
<dbReference type="RefSeq" id="WP_380019240.1">
    <property type="nucleotide sequence ID" value="NZ_JBHSHD010000003.1"/>
</dbReference>
<keyword evidence="2" id="KW-1185">Reference proteome</keyword>
<dbReference type="Proteomes" id="UP001595886">
    <property type="component" value="Unassembled WGS sequence"/>
</dbReference>
<protein>
    <submittedName>
        <fullName evidence="1">Uncharacterized protein</fullName>
    </submittedName>
</protein>
<organism evidence="1 2">
    <name type="scientific">Dokdonella ginsengisoli</name>
    <dbReference type="NCBI Taxonomy" id="363846"/>
    <lineage>
        <taxon>Bacteria</taxon>
        <taxon>Pseudomonadati</taxon>
        <taxon>Pseudomonadota</taxon>
        <taxon>Gammaproteobacteria</taxon>
        <taxon>Lysobacterales</taxon>
        <taxon>Rhodanobacteraceae</taxon>
        <taxon>Dokdonella</taxon>
    </lineage>
</organism>
<sequence>MTVNGIAGAQPTLKLVPKYNLVQTGPSSGNVLIPATASPTSGPFTFSWNAPGYPSLDLQGQVNGGAWLSPLNIPASGTSDQPISLGTTYTYRLLPRGATSPILATLSVSGVAAPAPTFSISPAHVVVPPGANEGSFTFTWNAPGYESLDLAGQVNGGAWGAPFAISKSGSSTQPIPVGTTYNYRFYPPGDTVHIIGTLSVSASR</sequence>